<dbReference type="InterPro" id="IPR050789">
    <property type="entry name" value="Diverse_Enzym_Activities"/>
</dbReference>
<dbReference type="RefSeq" id="WP_145371771.1">
    <property type="nucleotide sequence ID" value="NZ_CP036275.1"/>
</dbReference>
<sequence>MRRRDFLGSGLALALCPRAGAGFDESQFEGAGRILAEAAEQGVVQSSALYVQQGSAVFSRTYGLARDTEAMFLLASISKTISIAAVMTLFDKGLFRLDDKVQRYIPEFKGEGRDRITMRQLMTHVSGLPDQLPENARLRASHAPLSEFVAAATRTPLLFEPGTRYSYSSMAILLATEVARRISGRSIANLTDDRIYKPLRMTRSAMGLGAFELSDVVMNQVGKAAPESGAGDPSTKSWDWNSPYWRKLGAPWGAAHGSAADVARFLHEFLHPTGKILRPETIKLMTSNQNPPNIRPRGLGFDLGQIGKTPHLSDETFGHTGSTGTICWADPSTDSIVVVLTTLPYRAISPHPRDLVSRRVARTLADR</sequence>
<evidence type="ECO:0000256" key="1">
    <source>
        <dbReference type="ARBA" id="ARBA00022801"/>
    </source>
</evidence>
<gene>
    <name evidence="3" type="ORF">Mal4_48390</name>
</gene>
<proteinExistence type="predicted"/>
<feature type="domain" description="Beta-lactamase-related" evidence="2">
    <location>
        <begin position="38"/>
        <end position="346"/>
    </location>
</feature>
<dbReference type="PANTHER" id="PTHR43283">
    <property type="entry name" value="BETA-LACTAMASE-RELATED"/>
    <property type="match status" value="1"/>
</dbReference>
<dbReference type="EMBL" id="CP036275">
    <property type="protein sequence ID" value="QDU40482.1"/>
    <property type="molecule type" value="Genomic_DNA"/>
</dbReference>
<keyword evidence="3" id="KW-0645">Protease</keyword>
<dbReference type="AlphaFoldDB" id="A0A517ZDE1"/>
<dbReference type="Proteomes" id="UP000320496">
    <property type="component" value="Chromosome"/>
</dbReference>
<organism evidence="3 4">
    <name type="scientific">Maioricimonas rarisocia</name>
    <dbReference type="NCBI Taxonomy" id="2528026"/>
    <lineage>
        <taxon>Bacteria</taxon>
        <taxon>Pseudomonadati</taxon>
        <taxon>Planctomycetota</taxon>
        <taxon>Planctomycetia</taxon>
        <taxon>Planctomycetales</taxon>
        <taxon>Planctomycetaceae</taxon>
        <taxon>Maioricimonas</taxon>
    </lineage>
</organism>
<dbReference type="Pfam" id="PF00144">
    <property type="entry name" value="Beta-lactamase"/>
    <property type="match status" value="1"/>
</dbReference>
<dbReference type="PANTHER" id="PTHR43283:SF11">
    <property type="entry name" value="BETA-LACTAMASE-RELATED DOMAIN-CONTAINING PROTEIN"/>
    <property type="match status" value="1"/>
</dbReference>
<accession>A0A517ZDE1</accession>
<reference evidence="3 4" key="1">
    <citation type="submission" date="2019-02" db="EMBL/GenBank/DDBJ databases">
        <title>Deep-cultivation of Planctomycetes and their phenomic and genomic characterization uncovers novel biology.</title>
        <authorList>
            <person name="Wiegand S."/>
            <person name="Jogler M."/>
            <person name="Boedeker C."/>
            <person name="Pinto D."/>
            <person name="Vollmers J."/>
            <person name="Rivas-Marin E."/>
            <person name="Kohn T."/>
            <person name="Peeters S.H."/>
            <person name="Heuer A."/>
            <person name="Rast P."/>
            <person name="Oberbeckmann S."/>
            <person name="Bunk B."/>
            <person name="Jeske O."/>
            <person name="Meyerdierks A."/>
            <person name="Storesund J.E."/>
            <person name="Kallscheuer N."/>
            <person name="Luecker S."/>
            <person name="Lage O.M."/>
            <person name="Pohl T."/>
            <person name="Merkel B.J."/>
            <person name="Hornburger P."/>
            <person name="Mueller R.-W."/>
            <person name="Bruemmer F."/>
            <person name="Labrenz M."/>
            <person name="Spormann A.M."/>
            <person name="Op den Camp H."/>
            <person name="Overmann J."/>
            <person name="Amann R."/>
            <person name="Jetten M.S.M."/>
            <person name="Mascher T."/>
            <person name="Medema M.H."/>
            <person name="Devos D.P."/>
            <person name="Kaster A.-K."/>
            <person name="Ovreas L."/>
            <person name="Rohde M."/>
            <person name="Galperin M.Y."/>
            <person name="Jogler C."/>
        </authorList>
    </citation>
    <scope>NUCLEOTIDE SEQUENCE [LARGE SCALE GENOMIC DNA]</scope>
    <source>
        <strain evidence="3 4">Mal4</strain>
    </source>
</reference>
<dbReference type="OrthoDB" id="284523at2"/>
<dbReference type="InterPro" id="IPR001466">
    <property type="entry name" value="Beta-lactam-related"/>
</dbReference>
<keyword evidence="4" id="KW-1185">Reference proteome</keyword>
<evidence type="ECO:0000313" key="3">
    <source>
        <dbReference type="EMBL" id="QDU40482.1"/>
    </source>
</evidence>
<dbReference type="Gene3D" id="3.40.710.10">
    <property type="entry name" value="DD-peptidase/beta-lactamase superfamily"/>
    <property type="match status" value="1"/>
</dbReference>
<protein>
    <submittedName>
        <fullName evidence="3">D-alanyl-D-alanine carboxypeptidase</fullName>
        <ecNumber evidence="3">3.4.16.4</ecNumber>
    </submittedName>
</protein>
<dbReference type="KEGG" id="mri:Mal4_48390"/>
<dbReference type="EC" id="3.4.16.4" evidence="3"/>
<evidence type="ECO:0000259" key="2">
    <source>
        <dbReference type="Pfam" id="PF00144"/>
    </source>
</evidence>
<dbReference type="SUPFAM" id="SSF56601">
    <property type="entry name" value="beta-lactamase/transpeptidase-like"/>
    <property type="match status" value="1"/>
</dbReference>
<keyword evidence="1 3" id="KW-0378">Hydrolase</keyword>
<dbReference type="GO" id="GO:0009002">
    <property type="term" value="F:serine-type D-Ala-D-Ala carboxypeptidase activity"/>
    <property type="evidence" value="ECO:0007669"/>
    <property type="project" value="UniProtKB-EC"/>
</dbReference>
<dbReference type="InterPro" id="IPR012338">
    <property type="entry name" value="Beta-lactam/transpept-like"/>
</dbReference>
<evidence type="ECO:0000313" key="4">
    <source>
        <dbReference type="Proteomes" id="UP000320496"/>
    </source>
</evidence>
<name>A0A517ZDE1_9PLAN</name>
<keyword evidence="3" id="KW-0121">Carboxypeptidase</keyword>